<dbReference type="EMBL" id="JACICD010000003">
    <property type="protein sequence ID" value="MBB3771507.1"/>
    <property type="molecule type" value="Genomic_DNA"/>
</dbReference>
<name>A0A839Z9V6_9HYPH</name>
<comment type="caution">
    <text evidence="1">The sequence shown here is derived from an EMBL/GenBank/DDBJ whole genome shotgun (WGS) entry which is preliminary data.</text>
</comment>
<dbReference type="Proteomes" id="UP000533469">
    <property type="component" value="Unassembled WGS sequence"/>
</dbReference>
<evidence type="ECO:0000313" key="2">
    <source>
        <dbReference type="Proteomes" id="UP000533469"/>
    </source>
</evidence>
<proteinExistence type="predicted"/>
<dbReference type="AlphaFoldDB" id="A0A839Z9V6"/>
<dbReference type="RefSeq" id="WP_183189653.1">
    <property type="nucleotide sequence ID" value="NZ_JACICD010000003.1"/>
</dbReference>
<keyword evidence="2" id="KW-1185">Reference proteome</keyword>
<evidence type="ECO:0000313" key="1">
    <source>
        <dbReference type="EMBL" id="MBB3771507.1"/>
    </source>
</evidence>
<sequence>MPIVDPFPLANIDYTGPADNAAAVVPNDATDLAYVPREIWVGTQGDLKVTTRGGQTITIPNAVGRLSLRVTRIWATGTTAAGIVVLW</sequence>
<protein>
    <submittedName>
        <fullName evidence="1">Uncharacterized protein</fullName>
    </submittedName>
</protein>
<accession>A0A839Z9V6</accession>
<organism evidence="1 2">
    <name type="scientific">Ancylobacter tetraedralis</name>
    <dbReference type="NCBI Taxonomy" id="217068"/>
    <lineage>
        <taxon>Bacteria</taxon>
        <taxon>Pseudomonadati</taxon>
        <taxon>Pseudomonadota</taxon>
        <taxon>Alphaproteobacteria</taxon>
        <taxon>Hyphomicrobiales</taxon>
        <taxon>Xanthobacteraceae</taxon>
        <taxon>Ancylobacter</taxon>
    </lineage>
</organism>
<reference evidence="1 2" key="1">
    <citation type="submission" date="2020-08" db="EMBL/GenBank/DDBJ databases">
        <title>Genomic Encyclopedia of Type Strains, Phase IV (KMG-IV): sequencing the most valuable type-strain genomes for metagenomic binning, comparative biology and taxonomic classification.</title>
        <authorList>
            <person name="Goeker M."/>
        </authorList>
    </citation>
    <scope>NUCLEOTIDE SEQUENCE [LARGE SCALE GENOMIC DNA]</scope>
    <source>
        <strain evidence="1 2">DSM 5895</strain>
    </source>
</reference>
<gene>
    <name evidence="1" type="ORF">FHS55_002106</name>
</gene>